<dbReference type="PRINTS" id="PR00455">
    <property type="entry name" value="HTHTETR"/>
</dbReference>
<dbReference type="Gene3D" id="1.10.357.10">
    <property type="entry name" value="Tetracycline Repressor, domain 2"/>
    <property type="match status" value="1"/>
</dbReference>
<feature type="domain" description="HTH tetR-type" evidence="5">
    <location>
        <begin position="14"/>
        <end position="73"/>
    </location>
</feature>
<dbReference type="EMBL" id="JAJOMB010000005">
    <property type="protein sequence ID" value="MCD5311461.1"/>
    <property type="molecule type" value="Genomic_DNA"/>
</dbReference>
<sequence length="192" mass="21173">MSGSADRPLRADARRNRERLLQAAVRAFSRDGTEASLEGIAKDAGVGIGTLYRHFPSRDELVEAAYRNELAKLCDAAEELHAVLPTDQALRRWMDRFVDYMSTKREMADALRAVIASGRNPYATSRDRMTAAVKLLLDAGAAAGTLREDAQPEDVLLSISGITMATAQPEQREQAGRMLDLLMDGLRVRQDL</sequence>
<dbReference type="PROSITE" id="PS50977">
    <property type="entry name" value="HTH_TETR_2"/>
    <property type="match status" value="1"/>
</dbReference>
<proteinExistence type="predicted"/>
<dbReference type="GO" id="GO:0003700">
    <property type="term" value="F:DNA-binding transcription factor activity"/>
    <property type="evidence" value="ECO:0007669"/>
    <property type="project" value="TreeGrafter"/>
</dbReference>
<dbReference type="InterPro" id="IPR036271">
    <property type="entry name" value="Tet_transcr_reg_TetR-rel_C_sf"/>
</dbReference>
<accession>A0A9X1NCX0</accession>
<evidence type="ECO:0000256" key="4">
    <source>
        <dbReference type="PROSITE-ProRule" id="PRU00335"/>
    </source>
</evidence>
<dbReference type="InterPro" id="IPR001647">
    <property type="entry name" value="HTH_TetR"/>
</dbReference>
<evidence type="ECO:0000313" key="7">
    <source>
        <dbReference type="Proteomes" id="UP001138997"/>
    </source>
</evidence>
<name>A0A9X1NCX0_9ACTN</name>
<organism evidence="6 7">
    <name type="scientific">Kineosporia babensis</name>
    <dbReference type="NCBI Taxonomy" id="499548"/>
    <lineage>
        <taxon>Bacteria</taxon>
        <taxon>Bacillati</taxon>
        <taxon>Actinomycetota</taxon>
        <taxon>Actinomycetes</taxon>
        <taxon>Kineosporiales</taxon>
        <taxon>Kineosporiaceae</taxon>
        <taxon>Kineosporia</taxon>
    </lineage>
</organism>
<dbReference type="InterPro" id="IPR009057">
    <property type="entry name" value="Homeodomain-like_sf"/>
</dbReference>
<comment type="caution">
    <text evidence="6">The sequence shown here is derived from an EMBL/GenBank/DDBJ whole genome shotgun (WGS) entry which is preliminary data.</text>
</comment>
<dbReference type="Pfam" id="PF00440">
    <property type="entry name" value="TetR_N"/>
    <property type="match status" value="1"/>
</dbReference>
<keyword evidence="7" id="KW-1185">Reference proteome</keyword>
<dbReference type="InterPro" id="IPR049445">
    <property type="entry name" value="TetR_SbtR-like_C"/>
</dbReference>
<dbReference type="InterPro" id="IPR050109">
    <property type="entry name" value="HTH-type_TetR-like_transc_reg"/>
</dbReference>
<dbReference type="PANTHER" id="PTHR30055">
    <property type="entry name" value="HTH-TYPE TRANSCRIPTIONAL REGULATOR RUTR"/>
    <property type="match status" value="1"/>
</dbReference>
<protein>
    <submittedName>
        <fullName evidence="6">TetR/AcrR family transcriptional regulator</fullName>
    </submittedName>
</protein>
<dbReference type="Proteomes" id="UP001138997">
    <property type="component" value="Unassembled WGS sequence"/>
</dbReference>
<keyword evidence="2 4" id="KW-0238">DNA-binding</keyword>
<dbReference type="SUPFAM" id="SSF48498">
    <property type="entry name" value="Tetracyclin repressor-like, C-terminal domain"/>
    <property type="match status" value="1"/>
</dbReference>
<evidence type="ECO:0000256" key="3">
    <source>
        <dbReference type="ARBA" id="ARBA00023163"/>
    </source>
</evidence>
<dbReference type="GO" id="GO:0000976">
    <property type="term" value="F:transcription cis-regulatory region binding"/>
    <property type="evidence" value="ECO:0007669"/>
    <property type="project" value="TreeGrafter"/>
</dbReference>
<feature type="DNA-binding region" description="H-T-H motif" evidence="4">
    <location>
        <begin position="36"/>
        <end position="55"/>
    </location>
</feature>
<evidence type="ECO:0000259" key="5">
    <source>
        <dbReference type="PROSITE" id="PS50977"/>
    </source>
</evidence>
<keyword evidence="1" id="KW-0805">Transcription regulation</keyword>
<keyword evidence="3" id="KW-0804">Transcription</keyword>
<evidence type="ECO:0000256" key="2">
    <source>
        <dbReference type="ARBA" id="ARBA00023125"/>
    </source>
</evidence>
<evidence type="ECO:0000313" key="6">
    <source>
        <dbReference type="EMBL" id="MCD5311461.1"/>
    </source>
</evidence>
<gene>
    <name evidence="6" type="ORF">LR394_11165</name>
</gene>
<evidence type="ECO:0000256" key="1">
    <source>
        <dbReference type="ARBA" id="ARBA00023015"/>
    </source>
</evidence>
<dbReference type="RefSeq" id="WP_231440673.1">
    <property type="nucleotide sequence ID" value="NZ_JAJOMB010000005.1"/>
</dbReference>
<dbReference type="Pfam" id="PF21597">
    <property type="entry name" value="TetR_C_43"/>
    <property type="match status" value="1"/>
</dbReference>
<reference evidence="6" key="1">
    <citation type="submission" date="2021-11" db="EMBL/GenBank/DDBJ databases">
        <title>Streptomyces corallinus and Kineosporia corallina sp. nov., two new coral-derived marine actinobacteria.</title>
        <authorList>
            <person name="Buangrab K."/>
            <person name="Sutthacheep M."/>
            <person name="Yeemin T."/>
            <person name="Harunari E."/>
            <person name="Igarashi Y."/>
            <person name="Sripreechasak P."/>
            <person name="Kanchanasin P."/>
            <person name="Tanasupawat S."/>
            <person name="Phongsopitanun W."/>
        </authorList>
    </citation>
    <scope>NUCLEOTIDE SEQUENCE</scope>
    <source>
        <strain evidence="6">JCM 31032</strain>
    </source>
</reference>
<dbReference type="AlphaFoldDB" id="A0A9X1NCX0"/>
<dbReference type="PANTHER" id="PTHR30055:SF234">
    <property type="entry name" value="HTH-TYPE TRANSCRIPTIONAL REGULATOR BETI"/>
    <property type="match status" value="1"/>
</dbReference>
<dbReference type="SUPFAM" id="SSF46689">
    <property type="entry name" value="Homeodomain-like"/>
    <property type="match status" value="1"/>
</dbReference>